<protein>
    <submittedName>
        <fullName evidence="1">Uncharacterized protein</fullName>
    </submittedName>
</protein>
<dbReference type="EMBL" id="JBIRYL010000016">
    <property type="protein sequence ID" value="MFI2233735.1"/>
    <property type="molecule type" value="Genomic_DNA"/>
</dbReference>
<keyword evidence="2" id="KW-1185">Reference proteome</keyword>
<dbReference type="RefSeq" id="WP_397066089.1">
    <property type="nucleotide sequence ID" value="NZ_JBIRYL010000016.1"/>
</dbReference>
<evidence type="ECO:0000313" key="1">
    <source>
        <dbReference type="EMBL" id="MFI2233735.1"/>
    </source>
</evidence>
<comment type="caution">
    <text evidence="1">The sequence shown here is derived from an EMBL/GenBank/DDBJ whole genome shotgun (WGS) entry which is preliminary data.</text>
</comment>
<organism evidence="1 2">
    <name type="scientific">Nocardia testacea</name>
    <dbReference type="NCBI Taxonomy" id="248551"/>
    <lineage>
        <taxon>Bacteria</taxon>
        <taxon>Bacillati</taxon>
        <taxon>Actinomycetota</taxon>
        <taxon>Actinomycetes</taxon>
        <taxon>Mycobacteriales</taxon>
        <taxon>Nocardiaceae</taxon>
        <taxon>Nocardia</taxon>
    </lineage>
</organism>
<gene>
    <name evidence="1" type="ORF">ACH49Z_28195</name>
</gene>
<name>A0ABW7W675_9NOCA</name>
<reference evidence="1 2" key="1">
    <citation type="submission" date="2024-10" db="EMBL/GenBank/DDBJ databases">
        <title>The Natural Products Discovery Center: Release of the First 8490 Sequenced Strains for Exploring Actinobacteria Biosynthetic Diversity.</title>
        <authorList>
            <person name="Kalkreuter E."/>
            <person name="Kautsar S.A."/>
            <person name="Yang D."/>
            <person name="Bader C.D."/>
            <person name="Teijaro C.N."/>
            <person name="Fluegel L."/>
            <person name="Davis C.M."/>
            <person name="Simpson J.R."/>
            <person name="Lauterbach L."/>
            <person name="Steele A.D."/>
            <person name="Gui C."/>
            <person name="Meng S."/>
            <person name="Li G."/>
            <person name="Viehrig K."/>
            <person name="Ye F."/>
            <person name="Su P."/>
            <person name="Kiefer A.F."/>
            <person name="Nichols A."/>
            <person name="Cepeda A.J."/>
            <person name="Yan W."/>
            <person name="Fan B."/>
            <person name="Jiang Y."/>
            <person name="Adhikari A."/>
            <person name="Zheng C.-J."/>
            <person name="Schuster L."/>
            <person name="Cowan T.M."/>
            <person name="Smanski M.J."/>
            <person name="Chevrette M.G."/>
            <person name="De Carvalho L.P.S."/>
            <person name="Shen B."/>
        </authorList>
    </citation>
    <scope>NUCLEOTIDE SEQUENCE [LARGE SCALE GENOMIC DNA]</scope>
    <source>
        <strain evidence="1 2">NPDC019377</strain>
    </source>
</reference>
<proteinExistence type="predicted"/>
<dbReference type="Proteomes" id="UP001611494">
    <property type="component" value="Unassembled WGS sequence"/>
</dbReference>
<sequence length="321" mass="36049">MAGTNVEPVIAQMVRRISVAVDDVTGVVVRDTESIARGVNHGQAHLRNSSEAAAVLTRMDKLDKRSTAIRRAGVKAGEPAVWVTKFPGKWTQPPVRRVENGPALIADELERIYLAGDKARWANYDPGLLRTGHRGFENWLKTEGPLAPLSEHYGLNCWEMIGYAAVRSGVLDKHQLRELMEVPRRPLTKGAKYDYYLDAWLPRMGKWLIPEGRQTYTGEPGGPQPRRGDIVMWNNDAEHVTMATGRTGHDGSPEVYSFWYAPKDPLVWDPSTQSYSAVTDAVQKTTVKELTEAMYNLRDKDGNPAYTRNQNFEVMFGRGPW</sequence>
<evidence type="ECO:0000313" key="2">
    <source>
        <dbReference type="Proteomes" id="UP001611494"/>
    </source>
</evidence>
<accession>A0ABW7W675</accession>